<comment type="caution">
    <text evidence="1">The sequence shown here is derived from an EMBL/GenBank/DDBJ whole genome shotgun (WGS) entry which is preliminary data.</text>
</comment>
<dbReference type="EMBL" id="VSRR010006964">
    <property type="protein sequence ID" value="MPC45939.1"/>
    <property type="molecule type" value="Genomic_DNA"/>
</dbReference>
<name>A0A5B7FLA2_PORTR</name>
<accession>A0A5B7FLA2</accession>
<sequence>MVAAGGSAASKGATQDCGATCFSLYFPRKQAKNCKKKIAALPTNSRKGIPNQLRFRANGQLYEDE</sequence>
<gene>
    <name evidence="1" type="ORF">E2C01_039645</name>
</gene>
<dbReference type="AlphaFoldDB" id="A0A5B7FLA2"/>
<evidence type="ECO:0000313" key="2">
    <source>
        <dbReference type="Proteomes" id="UP000324222"/>
    </source>
</evidence>
<proteinExistence type="predicted"/>
<dbReference type="Proteomes" id="UP000324222">
    <property type="component" value="Unassembled WGS sequence"/>
</dbReference>
<evidence type="ECO:0000313" key="1">
    <source>
        <dbReference type="EMBL" id="MPC45939.1"/>
    </source>
</evidence>
<protein>
    <submittedName>
        <fullName evidence="1">Uncharacterized protein</fullName>
    </submittedName>
</protein>
<keyword evidence="2" id="KW-1185">Reference proteome</keyword>
<organism evidence="1 2">
    <name type="scientific">Portunus trituberculatus</name>
    <name type="common">Swimming crab</name>
    <name type="synonym">Neptunus trituberculatus</name>
    <dbReference type="NCBI Taxonomy" id="210409"/>
    <lineage>
        <taxon>Eukaryota</taxon>
        <taxon>Metazoa</taxon>
        <taxon>Ecdysozoa</taxon>
        <taxon>Arthropoda</taxon>
        <taxon>Crustacea</taxon>
        <taxon>Multicrustacea</taxon>
        <taxon>Malacostraca</taxon>
        <taxon>Eumalacostraca</taxon>
        <taxon>Eucarida</taxon>
        <taxon>Decapoda</taxon>
        <taxon>Pleocyemata</taxon>
        <taxon>Brachyura</taxon>
        <taxon>Eubrachyura</taxon>
        <taxon>Portunoidea</taxon>
        <taxon>Portunidae</taxon>
        <taxon>Portuninae</taxon>
        <taxon>Portunus</taxon>
    </lineage>
</organism>
<reference evidence="1 2" key="1">
    <citation type="submission" date="2019-05" db="EMBL/GenBank/DDBJ databases">
        <title>Another draft genome of Portunus trituberculatus and its Hox gene families provides insights of decapod evolution.</title>
        <authorList>
            <person name="Jeong J.-H."/>
            <person name="Song I."/>
            <person name="Kim S."/>
            <person name="Choi T."/>
            <person name="Kim D."/>
            <person name="Ryu S."/>
            <person name="Kim W."/>
        </authorList>
    </citation>
    <scope>NUCLEOTIDE SEQUENCE [LARGE SCALE GENOMIC DNA]</scope>
    <source>
        <tissue evidence="1">Muscle</tissue>
    </source>
</reference>